<dbReference type="PANTHER" id="PTHR33209:SF1">
    <property type="entry name" value="PEPTIDASE S49 DOMAIN-CONTAINING PROTEIN"/>
    <property type="match status" value="1"/>
</dbReference>
<organism evidence="9 10">
    <name type="scientific">Vineibacter terrae</name>
    <dbReference type="NCBI Taxonomy" id="2586908"/>
    <lineage>
        <taxon>Bacteria</taxon>
        <taxon>Pseudomonadati</taxon>
        <taxon>Pseudomonadota</taxon>
        <taxon>Alphaproteobacteria</taxon>
        <taxon>Hyphomicrobiales</taxon>
        <taxon>Vineibacter</taxon>
    </lineage>
</organism>
<dbReference type="Gene3D" id="6.20.330.10">
    <property type="match status" value="1"/>
</dbReference>
<dbReference type="EMBL" id="VDUZ01000046">
    <property type="protein sequence ID" value="TXL71236.1"/>
    <property type="molecule type" value="Genomic_DNA"/>
</dbReference>
<comment type="subcellular location">
    <subcellularLocation>
        <location evidence="1">Membrane</location>
    </subcellularLocation>
</comment>
<dbReference type="PANTHER" id="PTHR33209">
    <property type="entry name" value="PROTEASE 4"/>
    <property type="match status" value="1"/>
</dbReference>
<dbReference type="InterPro" id="IPR047217">
    <property type="entry name" value="S49_SppA_67K_type_N"/>
</dbReference>
<evidence type="ECO:0000256" key="7">
    <source>
        <dbReference type="PIRSR" id="PIRSR001217-1"/>
    </source>
</evidence>
<dbReference type="InterPro" id="IPR029045">
    <property type="entry name" value="ClpP/crotonase-like_dom_sf"/>
</dbReference>
<dbReference type="PIRSF" id="PIRSF001217">
    <property type="entry name" value="Protease_4_SppA"/>
    <property type="match status" value="1"/>
</dbReference>
<keyword evidence="10" id="KW-1185">Reference proteome</keyword>
<dbReference type="RefSeq" id="WP_147850858.1">
    <property type="nucleotide sequence ID" value="NZ_VDUZ01000046.1"/>
</dbReference>
<evidence type="ECO:0000256" key="5">
    <source>
        <dbReference type="ARBA" id="ARBA00022825"/>
    </source>
</evidence>
<evidence type="ECO:0000256" key="3">
    <source>
        <dbReference type="ARBA" id="ARBA00022670"/>
    </source>
</evidence>
<dbReference type="SUPFAM" id="SSF52096">
    <property type="entry name" value="ClpP/crotonase"/>
    <property type="match status" value="2"/>
</dbReference>
<dbReference type="InterPro" id="IPR004635">
    <property type="entry name" value="Pept_S49_SppA"/>
</dbReference>
<dbReference type="CDD" id="cd07018">
    <property type="entry name" value="S49_SppA_67K_type"/>
    <property type="match status" value="1"/>
</dbReference>
<dbReference type="Proteomes" id="UP000321638">
    <property type="component" value="Unassembled WGS sequence"/>
</dbReference>
<dbReference type="Pfam" id="PF01343">
    <property type="entry name" value="Peptidase_S49"/>
    <property type="match status" value="2"/>
</dbReference>
<dbReference type="AlphaFoldDB" id="A0A5C8PD47"/>
<dbReference type="Gene3D" id="3.90.226.10">
    <property type="entry name" value="2-enoyl-CoA Hydratase, Chain A, domain 1"/>
    <property type="match status" value="2"/>
</dbReference>
<proteinExistence type="inferred from homology"/>
<dbReference type="InterPro" id="IPR004634">
    <property type="entry name" value="Pept_S49_pIV"/>
</dbReference>
<evidence type="ECO:0000256" key="2">
    <source>
        <dbReference type="ARBA" id="ARBA00008683"/>
    </source>
</evidence>
<feature type="active site" description="Proton donor/acceptor" evidence="7">
    <location>
        <position position="188"/>
    </location>
</feature>
<dbReference type="NCBIfam" id="TIGR00705">
    <property type="entry name" value="SppA_67K"/>
    <property type="match status" value="1"/>
</dbReference>
<evidence type="ECO:0000259" key="8">
    <source>
        <dbReference type="Pfam" id="PF01343"/>
    </source>
</evidence>
<feature type="domain" description="Peptidase S49" evidence="8">
    <location>
        <begin position="365"/>
        <end position="516"/>
    </location>
</feature>
<evidence type="ECO:0000256" key="4">
    <source>
        <dbReference type="ARBA" id="ARBA00022801"/>
    </source>
</evidence>
<dbReference type="OrthoDB" id="9764363at2"/>
<sequence>MRRFVVGLLAVIGFFTLLGIGGLILLASMAGSGRPTPPERIVLQIDWRKLPQETASSGGLDLKLFGRQQPSLSQTVALLQHAAKDSRVAGLVATLGDDGPGIASVQELRDAIAAFRASGKFAIAFAETFDEGAGGLQNYYLATAFDKIWVQPTGDFGVVGLAAQVPFLKGALDRVGVRFEGGRRLEYKTAPNSFTEAAMTAPQRENLQQLMDGLYGLVTADIATARKIAAGDVRSLIDRAPLSAQEALQARLIDKILYGDEAKVEALLQAGTNADLFAIDDYAALEKAAPAGDTIALIVASGTIVSEAPDDNPLQEGSLLAVDRIVAAIAAAARDKDVKALVVRIDSPGGGYVASDTLRRALERAKAGGKPVIVSVGDVAASGGYFAALPADAIVAHPGSITGSIGVFSIKPVVSDLLDMLGIKVETLTTGANATMSSPLHGFTPQQQALLERQLDRIYADFTAKVSAARKLEPARLDRAARGRVFTGTQAKAAGLVDEIGGLTRAIELARTRAGIDAAQEVQIRRYPAEKEPIERLLELVFGGGRKPPEIMAATDAGATTRALARRLNALGLYWHADTMRLPPLPPLWR</sequence>
<dbReference type="GO" id="GO:0008236">
    <property type="term" value="F:serine-type peptidase activity"/>
    <property type="evidence" value="ECO:0007669"/>
    <property type="project" value="UniProtKB-KW"/>
</dbReference>
<feature type="domain" description="Peptidase S49" evidence="8">
    <location>
        <begin position="138"/>
        <end position="266"/>
    </location>
</feature>
<dbReference type="InterPro" id="IPR047272">
    <property type="entry name" value="S49_SppA_C"/>
</dbReference>
<comment type="caution">
    <text evidence="9">The sequence shown here is derived from an EMBL/GenBank/DDBJ whole genome shotgun (WGS) entry which is preliminary data.</text>
</comment>
<accession>A0A5C8PD47</accession>
<dbReference type="InterPro" id="IPR002142">
    <property type="entry name" value="Peptidase_S49"/>
</dbReference>
<comment type="similarity">
    <text evidence="2">Belongs to the peptidase S49 family.</text>
</comment>
<dbReference type="GO" id="GO:0006465">
    <property type="term" value="P:signal peptide processing"/>
    <property type="evidence" value="ECO:0007669"/>
    <property type="project" value="InterPro"/>
</dbReference>
<keyword evidence="4" id="KW-0378">Hydrolase</keyword>
<feature type="active site" description="Nucleophile" evidence="7">
    <location>
        <position position="382"/>
    </location>
</feature>
<evidence type="ECO:0000313" key="10">
    <source>
        <dbReference type="Proteomes" id="UP000321638"/>
    </source>
</evidence>
<reference evidence="9 10" key="1">
    <citation type="submission" date="2019-06" db="EMBL/GenBank/DDBJ databases">
        <title>New taxonomy in bacterial strain CC-CFT640, isolated from vineyard.</title>
        <authorList>
            <person name="Lin S.-Y."/>
            <person name="Tsai C.-F."/>
            <person name="Young C.-C."/>
        </authorList>
    </citation>
    <scope>NUCLEOTIDE SEQUENCE [LARGE SCALE GENOMIC DNA]</scope>
    <source>
        <strain evidence="9 10">CC-CFT640</strain>
    </source>
</reference>
<dbReference type="CDD" id="cd07023">
    <property type="entry name" value="S49_Sppa_N_C"/>
    <property type="match status" value="1"/>
</dbReference>
<protein>
    <submittedName>
        <fullName evidence="9">Signal peptide peptidase SppA</fullName>
    </submittedName>
</protein>
<evidence type="ECO:0000256" key="1">
    <source>
        <dbReference type="ARBA" id="ARBA00004370"/>
    </source>
</evidence>
<keyword evidence="6" id="KW-0472">Membrane</keyword>
<evidence type="ECO:0000313" key="9">
    <source>
        <dbReference type="EMBL" id="TXL71236.1"/>
    </source>
</evidence>
<keyword evidence="3" id="KW-0645">Protease</keyword>
<gene>
    <name evidence="9" type="primary">sppA</name>
    <name evidence="9" type="ORF">FHP25_30895</name>
</gene>
<keyword evidence="5" id="KW-0720">Serine protease</keyword>
<dbReference type="GO" id="GO:0016020">
    <property type="term" value="C:membrane"/>
    <property type="evidence" value="ECO:0007669"/>
    <property type="project" value="UniProtKB-SubCell"/>
</dbReference>
<name>A0A5C8PD47_9HYPH</name>
<dbReference type="NCBIfam" id="TIGR00706">
    <property type="entry name" value="SppA_dom"/>
    <property type="match status" value="1"/>
</dbReference>
<evidence type="ECO:0000256" key="6">
    <source>
        <dbReference type="ARBA" id="ARBA00023136"/>
    </source>
</evidence>